<gene>
    <name evidence="2" type="primary">ABLM1</name>
</gene>
<dbReference type="GO" id="GO:0015629">
    <property type="term" value="C:actin cytoskeleton"/>
    <property type="evidence" value="ECO:0007669"/>
    <property type="project" value="TreeGrafter"/>
</dbReference>
<dbReference type="GO" id="GO:0051015">
    <property type="term" value="F:actin filament binding"/>
    <property type="evidence" value="ECO:0007669"/>
    <property type="project" value="TreeGrafter"/>
</dbReference>
<dbReference type="GO" id="GO:0030032">
    <property type="term" value="P:lamellipodium assembly"/>
    <property type="evidence" value="ECO:0007669"/>
    <property type="project" value="TreeGrafter"/>
</dbReference>
<accession>W8B5E7</accession>
<protein>
    <submittedName>
        <fullName evidence="2">Actin-binding LIM protein 1</fullName>
    </submittedName>
</protein>
<feature type="compositionally biased region" description="Basic and acidic residues" evidence="1">
    <location>
        <begin position="76"/>
        <end position="88"/>
    </location>
</feature>
<proteinExistence type="evidence at transcript level"/>
<dbReference type="OrthoDB" id="1746725at2759"/>
<reference evidence="2" key="1">
    <citation type="submission" date="2013-07" db="EMBL/GenBank/DDBJ databases">
        <authorList>
            <person name="Geib S."/>
        </authorList>
    </citation>
    <scope>NUCLEOTIDE SEQUENCE</scope>
</reference>
<organism evidence="2">
    <name type="scientific">Ceratitis capitata</name>
    <name type="common">Mediterranean fruit fly</name>
    <name type="synonym">Tephritis capitata</name>
    <dbReference type="NCBI Taxonomy" id="7213"/>
    <lineage>
        <taxon>Eukaryota</taxon>
        <taxon>Metazoa</taxon>
        <taxon>Ecdysozoa</taxon>
        <taxon>Arthropoda</taxon>
        <taxon>Hexapoda</taxon>
        <taxon>Insecta</taxon>
        <taxon>Pterygota</taxon>
        <taxon>Neoptera</taxon>
        <taxon>Endopterygota</taxon>
        <taxon>Diptera</taxon>
        <taxon>Brachycera</taxon>
        <taxon>Muscomorpha</taxon>
        <taxon>Tephritoidea</taxon>
        <taxon>Tephritidae</taxon>
        <taxon>Ceratitis</taxon>
        <taxon>Ceratitis</taxon>
    </lineage>
</organism>
<feature type="compositionally biased region" description="Polar residues" evidence="1">
    <location>
        <begin position="165"/>
        <end position="177"/>
    </location>
</feature>
<reference evidence="2" key="2">
    <citation type="journal article" date="2014" name="BMC Genomics">
        <title>A genomic perspective to assessing quality of mass-reared SIT flies used in Mediterranean fruit fly (Ceratitis capitata) eradication in California.</title>
        <authorList>
            <person name="Calla B."/>
            <person name="Hall B."/>
            <person name="Hou S."/>
            <person name="Geib S.M."/>
        </authorList>
    </citation>
    <scope>NUCLEOTIDE SEQUENCE</scope>
</reference>
<dbReference type="PANTHER" id="PTHR24213:SF9">
    <property type="entry name" value="UNCOORDINATED 115A, ISOFORM B-RELATED"/>
    <property type="match status" value="1"/>
</dbReference>
<dbReference type="EMBL" id="GAMC01014217">
    <property type="protein sequence ID" value="JAB92338.1"/>
    <property type="molecule type" value="mRNA"/>
</dbReference>
<feature type="compositionally biased region" description="Basic and acidic residues" evidence="1">
    <location>
        <begin position="97"/>
        <end position="106"/>
    </location>
</feature>
<feature type="region of interest" description="Disordered" evidence="1">
    <location>
        <begin position="161"/>
        <end position="183"/>
    </location>
</feature>
<dbReference type="InterPro" id="IPR051618">
    <property type="entry name" value="Actin-binding_LIM"/>
</dbReference>
<feature type="region of interest" description="Disordered" evidence="1">
    <location>
        <begin position="1"/>
        <end position="136"/>
    </location>
</feature>
<feature type="compositionally biased region" description="Basic and acidic residues" evidence="1">
    <location>
        <begin position="121"/>
        <end position="136"/>
    </location>
</feature>
<dbReference type="PANTHER" id="PTHR24213">
    <property type="entry name" value="ACTIN-BINDING LIM PROTEIN"/>
    <property type="match status" value="1"/>
</dbReference>
<evidence type="ECO:0000313" key="2">
    <source>
        <dbReference type="EMBL" id="JAB92338.1"/>
    </source>
</evidence>
<evidence type="ECO:0000256" key="1">
    <source>
        <dbReference type="SAM" id="MobiDB-lite"/>
    </source>
</evidence>
<dbReference type="AlphaFoldDB" id="W8B5E7"/>
<name>W8B5E7_CERCA</name>
<sequence>MPLSPHFHRPPSYATSTGGGSMAGSRPPSRPHSRSRSAMKVLVDAIRSETPRPKSPAMNNEEPIELSHYPAAKKPPPGEKPKIERDDFPAPPYPYTDPERRRRYSDTYRGVATSDDDDEVDNIKNGEVDTRLQREAEELEKLNSGIGSAIAKDLKEHAKYKKWKQQNLDPRNASRTPSAAKEPILKLRYESPIGASPSRNLDHQKPFYDEEMFDRSTSYRGSLGKSLGNAPSYNGKCRGRFLSIHIQFYEY</sequence>